<dbReference type="Pfam" id="PF00107">
    <property type="entry name" value="ADH_zinc_N"/>
    <property type="match status" value="1"/>
</dbReference>
<sequence>MRGFITDPGGRAGLRLADDLPEPSPGPHEAVVEVRAYAVNHDELNLIARRPDGWRPGQDVAGVVVRAAADGGGPVAGTRVAGYLDWEGWSERISVPAHCLAALDDRVSFEEAATLPIAGLTALRALRVGGAVLGRKVLVTGATGGVGQFAVQLAVAAGAHVTAQVSDPEREAEAHALGAHQVVTSLEDDTLGPFHLVLDGIGGPLTAQAVRRIAPGGHLAWYGNIGGAAELRLADFYAQGWNAHIVGFISPVPEETKGEDLAILTALVADGRLTPRIGLALPWEKTPDALDALARREIRGKAVLTVGDGR</sequence>
<keyword evidence="6" id="KW-1185">Reference proteome</keyword>
<feature type="region of interest" description="Disordered" evidence="3">
    <location>
        <begin position="1"/>
        <end position="26"/>
    </location>
</feature>
<dbReference type="SUPFAM" id="SSF51735">
    <property type="entry name" value="NAD(P)-binding Rossmann-fold domains"/>
    <property type="match status" value="1"/>
</dbReference>
<dbReference type="Gene3D" id="3.90.180.10">
    <property type="entry name" value="Medium-chain alcohol dehydrogenases, catalytic domain"/>
    <property type="match status" value="1"/>
</dbReference>
<accession>A0ABV9ELN4</accession>
<organism evidence="5 6">
    <name type="scientific">Sphaerisporangium corydalis</name>
    <dbReference type="NCBI Taxonomy" id="1441875"/>
    <lineage>
        <taxon>Bacteria</taxon>
        <taxon>Bacillati</taxon>
        <taxon>Actinomycetota</taxon>
        <taxon>Actinomycetes</taxon>
        <taxon>Streptosporangiales</taxon>
        <taxon>Streptosporangiaceae</taxon>
        <taxon>Sphaerisporangium</taxon>
    </lineage>
</organism>
<comment type="caution">
    <text evidence="5">The sequence shown here is derived from an EMBL/GenBank/DDBJ whole genome shotgun (WGS) entry which is preliminary data.</text>
</comment>
<gene>
    <name evidence="5" type="ORF">ACFO8L_28425</name>
</gene>
<dbReference type="Gene3D" id="3.40.50.720">
    <property type="entry name" value="NAD(P)-binding Rossmann-like Domain"/>
    <property type="match status" value="1"/>
</dbReference>
<reference evidence="6" key="1">
    <citation type="journal article" date="2019" name="Int. J. Syst. Evol. Microbiol.">
        <title>The Global Catalogue of Microorganisms (GCM) 10K type strain sequencing project: providing services to taxonomists for standard genome sequencing and annotation.</title>
        <authorList>
            <consortium name="The Broad Institute Genomics Platform"/>
            <consortium name="The Broad Institute Genome Sequencing Center for Infectious Disease"/>
            <person name="Wu L."/>
            <person name="Ma J."/>
        </authorList>
    </citation>
    <scope>NUCLEOTIDE SEQUENCE [LARGE SCALE GENOMIC DNA]</scope>
    <source>
        <strain evidence="6">CCUG 49560</strain>
    </source>
</reference>
<dbReference type="SUPFAM" id="SSF50129">
    <property type="entry name" value="GroES-like"/>
    <property type="match status" value="1"/>
</dbReference>
<evidence type="ECO:0000256" key="2">
    <source>
        <dbReference type="ARBA" id="ARBA00023002"/>
    </source>
</evidence>
<dbReference type="EMBL" id="JBHSFN010000020">
    <property type="protein sequence ID" value="MFC4590048.1"/>
    <property type="molecule type" value="Genomic_DNA"/>
</dbReference>
<evidence type="ECO:0000313" key="6">
    <source>
        <dbReference type="Proteomes" id="UP001595891"/>
    </source>
</evidence>
<evidence type="ECO:0000313" key="5">
    <source>
        <dbReference type="EMBL" id="MFC4590048.1"/>
    </source>
</evidence>
<name>A0ABV9ELN4_9ACTN</name>
<evidence type="ECO:0000256" key="3">
    <source>
        <dbReference type="SAM" id="MobiDB-lite"/>
    </source>
</evidence>
<dbReference type="PANTHER" id="PTHR48106">
    <property type="entry name" value="QUINONE OXIDOREDUCTASE PIG3-RELATED"/>
    <property type="match status" value="1"/>
</dbReference>
<evidence type="ECO:0000259" key="4">
    <source>
        <dbReference type="SMART" id="SM00829"/>
    </source>
</evidence>
<feature type="domain" description="Enoyl reductase (ER)" evidence="4">
    <location>
        <begin position="9"/>
        <end position="304"/>
    </location>
</feature>
<dbReference type="RefSeq" id="WP_262843888.1">
    <property type="nucleotide sequence ID" value="NZ_JANZYP010000022.1"/>
</dbReference>
<evidence type="ECO:0000256" key="1">
    <source>
        <dbReference type="ARBA" id="ARBA00022857"/>
    </source>
</evidence>
<proteinExistence type="predicted"/>
<keyword evidence="1" id="KW-0521">NADP</keyword>
<dbReference type="SMART" id="SM00829">
    <property type="entry name" value="PKS_ER"/>
    <property type="match status" value="1"/>
</dbReference>
<dbReference type="InterPro" id="IPR013149">
    <property type="entry name" value="ADH-like_C"/>
</dbReference>
<keyword evidence="2" id="KW-0560">Oxidoreductase</keyword>
<dbReference type="CDD" id="cd08270">
    <property type="entry name" value="MDR4"/>
    <property type="match status" value="1"/>
</dbReference>
<dbReference type="PANTHER" id="PTHR48106:SF18">
    <property type="entry name" value="QUINONE OXIDOREDUCTASE PIG3"/>
    <property type="match status" value="1"/>
</dbReference>
<dbReference type="InterPro" id="IPR011032">
    <property type="entry name" value="GroES-like_sf"/>
</dbReference>
<dbReference type="InterPro" id="IPR020843">
    <property type="entry name" value="ER"/>
</dbReference>
<dbReference type="InterPro" id="IPR036291">
    <property type="entry name" value="NAD(P)-bd_dom_sf"/>
</dbReference>
<dbReference type="Proteomes" id="UP001595891">
    <property type="component" value="Unassembled WGS sequence"/>
</dbReference>
<protein>
    <submittedName>
        <fullName evidence="5">Zinc-binding dehydrogenase</fullName>
    </submittedName>
</protein>